<dbReference type="InterPro" id="IPR013106">
    <property type="entry name" value="Ig_V-set"/>
</dbReference>
<dbReference type="SUPFAM" id="SSF48726">
    <property type="entry name" value="Immunoglobulin"/>
    <property type="match status" value="1"/>
</dbReference>
<feature type="signal peptide" evidence="2">
    <location>
        <begin position="1"/>
        <end position="25"/>
    </location>
</feature>
<dbReference type="InterPro" id="IPR036179">
    <property type="entry name" value="Ig-like_dom_sf"/>
</dbReference>
<feature type="chain" id="PRO_5029604842" evidence="2">
    <location>
        <begin position="26"/>
        <end position="218"/>
    </location>
</feature>
<dbReference type="InterPro" id="IPR013783">
    <property type="entry name" value="Ig-like_fold"/>
</dbReference>
<keyword evidence="1" id="KW-0472">Membrane</keyword>
<keyword evidence="1" id="KW-0812">Transmembrane</keyword>
<dbReference type="PROSITE" id="PS50835">
    <property type="entry name" value="IG_LIKE"/>
    <property type="match status" value="1"/>
</dbReference>
<evidence type="ECO:0000313" key="4">
    <source>
        <dbReference type="EMBL" id="NWX34192.1"/>
    </source>
</evidence>
<dbReference type="Pfam" id="PF07686">
    <property type="entry name" value="V-set"/>
    <property type="match status" value="1"/>
</dbReference>
<keyword evidence="5" id="KW-1185">Reference proteome</keyword>
<dbReference type="AlphaFoldDB" id="A0A7K6VGF8"/>
<feature type="non-terminal residue" evidence="4">
    <location>
        <position position="218"/>
    </location>
</feature>
<sequence>CKQSLLKVMCDLCFAVWCLIRGTSVMIPDVAVRCAEEAVLPCKVFQDSSISYQMASWYKMVGDSEGITWEVLDVESHYPQEVGGSLEISNDTSFSLRIKNTTSRNSGTYKCTLGGQSGEHNLSSTVTLKVTGCPGIEEDKLKKYKGELFMLTCLGIFYLLLIFFTCTCLRKESMPPNYKKPRSDTKHMLTLINVHEMTTSQHLNSNSTYKNELSSSSV</sequence>
<feature type="transmembrane region" description="Helical" evidence="1">
    <location>
        <begin position="148"/>
        <end position="169"/>
    </location>
</feature>
<evidence type="ECO:0000259" key="3">
    <source>
        <dbReference type="PROSITE" id="PS50835"/>
    </source>
</evidence>
<dbReference type="PANTHER" id="PTHR15193">
    <property type="entry name" value="CD83 ANTIGEN"/>
    <property type="match status" value="1"/>
</dbReference>
<feature type="non-terminal residue" evidence="4">
    <location>
        <position position="1"/>
    </location>
</feature>
<evidence type="ECO:0000256" key="1">
    <source>
        <dbReference type="SAM" id="Phobius"/>
    </source>
</evidence>
<name>A0A7K6VGF8_9PASS</name>
<comment type="caution">
    <text evidence="4">The sequence shown here is derived from an EMBL/GenBank/DDBJ whole genome shotgun (WGS) entry which is preliminary data.</text>
</comment>
<dbReference type="EMBL" id="VZRX01016581">
    <property type="protein sequence ID" value="NWX34192.1"/>
    <property type="molecule type" value="Genomic_DNA"/>
</dbReference>
<protein>
    <submittedName>
        <fullName evidence="4">CD83 protein</fullName>
    </submittedName>
</protein>
<dbReference type="PANTHER" id="PTHR15193:SF1">
    <property type="entry name" value="CD83 ANTIGEN"/>
    <property type="match status" value="1"/>
</dbReference>
<keyword evidence="2" id="KW-0732">Signal</keyword>
<dbReference type="InterPro" id="IPR007110">
    <property type="entry name" value="Ig-like_dom"/>
</dbReference>
<reference evidence="4 5" key="1">
    <citation type="submission" date="2019-09" db="EMBL/GenBank/DDBJ databases">
        <title>Bird 10,000 Genomes (B10K) Project - Family phase.</title>
        <authorList>
            <person name="Zhang G."/>
        </authorList>
    </citation>
    <scope>NUCLEOTIDE SEQUENCE [LARGE SCALE GENOMIC DNA]</scope>
    <source>
        <strain evidence="4">B10K-DU-029-75</strain>
    </source>
</reference>
<evidence type="ECO:0000256" key="2">
    <source>
        <dbReference type="SAM" id="SignalP"/>
    </source>
</evidence>
<dbReference type="Proteomes" id="UP000579558">
    <property type="component" value="Unassembled WGS sequence"/>
</dbReference>
<dbReference type="Gene3D" id="2.60.40.10">
    <property type="entry name" value="Immunoglobulins"/>
    <property type="match status" value="1"/>
</dbReference>
<dbReference type="SMART" id="SM00409">
    <property type="entry name" value="IG"/>
    <property type="match status" value="1"/>
</dbReference>
<dbReference type="OrthoDB" id="9422899at2759"/>
<proteinExistence type="predicted"/>
<gene>
    <name evidence="4" type="primary">Cd83</name>
    <name evidence="4" type="ORF">NOTCIN_R00481</name>
</gene>
<evidence type="ECO:0000313" key="5">
    <source>
        <dbReference type="Proteomes" id="UP000579558"/>
    </source>
</evidence>
<feature type="domain" description="Ig-like" evidence="3">
    <location>
        <begin position="36"/>
        <end position="127"/>
    </location>
</feature>
<accession>A0A7K6VGF8</accession>
<organism evidence="4 5">
    <name type="scientific">Notiomystis cincta</name>
    <dbReference type="NCBI Taxonomy" id="366454"/>
    <lineage>
        <taxon>Eukaryota</taxon>
        <taxon>Metazoa</taxon>
        <taxon>Chordata</taxon>
        <taxon>Craniata</taxon>
        <taxon>Vertebrata</taxon>
        <taxon>Euteleostomi</taxon>
        <taxon>Archelosauria</taxon>
        <taxon>Archosauria</taxon>
        <taxon>Dinosauria</taxon>
        <taxon>Saurischia</taxon>
        <taxon>Theropoda</taxon>
        <taxon>Coelurosauria</taxon>
        <taxon>Aves</taxon>
        <taxon>Neognathae</taxon>
        <taxon>Neoaves</taxon>
        <taxon>Telluraves</taxon>
        <taxon>Australaves</taxon>
        <taxon>Passeriformes</taxon>
        <taxon>Notiomystidae</taxon>
        <taxon>Notiomystis</taxon>
    </lineage>
</organism>
<keyword evidence="1" id="KW-1133">Transmembrane helix</keyword>
<dbReference type="InterPro" id="IPR003599">
    <property type="entry name" value="Ig_sub"/>
</dbReference>